<evidence type="ECO:0000256" key="4">
    <source>
        <dbReference type="ARBA" id="ARBA00022741"/>
    </source>
</evidence>
<dbReference type="NCBIfam" id="TIGR01063">
    <property type="entry name" value="gyrA"/>
    <property type="match status" value="1"/>
</dbReference>
<reference evidence="13" key="1">
    <citation type="journal article" date="2010" name="Genome Biol.">
        <title>Structure and dynamics of the pan-genome of Streptococcus pneumoniae and closely related species.</title>
        <authorList>
            <person name="Donati C."/>
            <person name="Hiller N.L."/>
            <person name="Tettelin H."/>
            <person name="Muzzi A."/>
            <person name="Croucher N.J."/>
            <person name="Angiuoli S.V."/>
            <person name="Oggioni M."/>
            <person name="Dunning Hotopp J.C."/>
            <person name="Hu F.Z."/>
            <person name="Riley D.R."/>
            <person name="Covacci A."/>
            <person name="Mitchell T.J."/>
            <person name="Bentley S.D."/>
            <person name="Kilian M."/>
            <person name="Ehrlich G.D."/>
            <person name="Rappuoli R."/>
            <person name="Moxon E.R."/>
            <person name="Masignani V."/>
        </authorList>
    </citation>
    <scope>NUCLEOTIDE SEQUENCE [LARGE SCALE GENOMIC DNA]</scope>
    <source>
        <strain evidence="13">Hungary19A-6</strain>
    </source>
</reference>
<dbReference type="InterPro" id="IPR013757">
    <property type="entry name" value="Topo_IIA_A_a_sf"/>
</dbReference>
<evidence type="ECO:0000256" key="7">
    <source>
        <dbReference type="ARBA" id="ARBA00023125"/>
    </source>
</evidence>
<keyword evidence="8 9" id="KW-0413">Isomerase</keyword>
<keyword evidence="5 9" id="KW-0067">ATP-binding</keyword>
<dbReference type="InterPro" id="IPR035516">
    <property type="entry name" value="Gyrase/topoIV_suA_C"/>
</dbReference>
<evidence type="ECO:0000256" key="8">
    <source>
        <dbReference type="ARBA" id="ARBA00023235"/>
    </source>
</evidence>
<dbReference type="PROSITE" id="PS52040">
    <property type="entry name" value="TOPO_IIA"/>
    <property type="match status" value="1"/>
</dbReference>
<dbReference type="AlphaFoldDB" id="B1IC16"/>
<evidence type="ECO:0000313" key="12">
    <source>
        <dbReference type="EMBL" id="ACA37043.1"/>
    </source>
</evidence>
<dbReference type="GO" id="GO:0005524">
    <property type="term" value="F:ATP binding"/>
    <property type="evidence" value="ECO:0007669"/>
    <property type="project" value="UniProtKB-UniRule"/>
</dbReference>
<dbReference type="EMBL" id="CP000936">
    <property type="protein sequence ID" value="ACA37043.1"/>
    <property type="molecule type" value="Genomic_DNA"/>
</dbReference>
<feature type="domain" description="Topo IIA-type catalytic" evidence="11">
    <location>
        <begin position="32"/>
        <end position="497"/>
    </location>
</feature>
<proteinExistence type="inferred from homology"/>
<comment type="subunit">
    <text evidence="9">Heterotetramer, composed of two GyrA and two GyrB chains. In the heterotetramer, GyrA contains the active site tyrosine that forms a transient covalent intermediate with DNA, while GyrB binds cofactors and catalyzes ATP hydrolysis.</text>
</comment>
<dbReference type="Gene3D" id="1.10.268.10">
    <property type="entry name" value="Topoisomerase, domain 3"/>
    <property type="match status" value="1"/>
</dbReference>
<comment type="function">
    <text evidence="9">A type II topoisomerase that negatively supercoils closed circular double-stranded (ds) DNA in an ATP-dependent manner to modulate DNA topology and maintain chromosomes in an underwound state. Negative supercoiling favors strand separation, and DNA replication, transcription, recombination and repair, all of which involve strand separation. Also able to catalyze the interconversion of other topological isomers of dsDNA rings, including catenanes and knotted rings. Type II topoisomerases break and join 2 DNA strands simultaneously in an ATP-dependent manner.</text>
</comment>
<dbReference type="SUPFAM" id="SSF101904">
    <property type="entry name" value="GyrA/ParC C-terminal domain-like"/>
    <property type="match status" value="1"/>
</dbReference>
<dbReference type="HOGENOM" id="CLU_002977_6_1_9"/>
<dbReference type="CDD" id="cd00187">
    <property type="entry name" value="TOP4c"/>
    <property type="match status" value="1"/>
</dbReference>
<dbReference type="SMART" id="SM00434">
    <property type="entry name" value="TOP4c"/>
    <property type="match status" value="1"/>
</dbReference>
<dbReference type="InterPro" id="IPR002205">
    <property type="entry name" value="Topo_IIA_dom_A"/>
</dbReference>
<evidence type="ECO:0000313" key="13">
    <source>
        <dbReference type="Proteomes" id="UP000002163"/>
    </source>
</evidence>
<dbReference type="GO" id="GO:0005694">
    <property type="term" value="C:chromosome"/>
    <property type="evidence" value="ECO:0007669"/>
    <property type="project" value="InterPro"/>
</dbReference>
<dbReference type="Gene3D" id="3.30.1360.40">
    <property type="match status" value="1"/>
</dbReference>
<dbReference type="Gene3D" id="2.120.10.90">
    <property type="entry name" value="DNA gyrase/topoisomerase IV, subunit A, C-terminal"/>
    <property type="match status" value="1"/>
</dbReference>
<keyword evidence="3 9" id="KW-0963">Cytoplasm</keyword>
<dbReference type="Gene3D" id="3.90.199.10">
    <property type="entry name" value="Topoisomerase II, domain 5"/>
    <property type="match status" value="1"/>
</dbReference>
<evidence type="ECO:0000256" key="10">
    <source>
        <dbReference type="PROSITE-ProRule" id="PRU01384"/>
    </source>
</evidence>
<evidence type="ECO:0000256" key="5">
    <source>
        <dbReference type="ARBA" id="ARBA00022840"/>
    </source>
</evidence>
<keyword evidence="4 9" id="KW-0547">Nucleotide-binding</keyword>
<dbReference type="GO" id="GO:0003677">
    <property type="term" value="F:DNA binding"/>
    <property type="evidence" value="ECO:0007669"/>
    <property type="project" value="UniProtKB-UniRule"/>
</dbReference>
<keyword evidence="6 9" id="KW-0799">Topoisomerase</keyword>
<feature type="active site" description="O-(5'-phospho-DNA)-tyrosine intermediate" evidence="9 10">
    <location>
        <position position="120"/>
    </location>
</feature>
<dbReference type="GO" id="GO:0034335">
    <property type="term" value="F:DNA negative supercoiling activity"/>
    <property type="evidence" value="ECO:0007669"/>
    <property type="project" value="UniProtKB-ARBA"/>
</dbReference>
<dbReference type="EC" id="5.6.2.2" evidence="9"/>
<dbReference type="Pfam" id="PF03989">
    <property type="entry name" value="DNA_gyraseA_C"/>
    <property type="match status" value="6"/>
</dbReference>
<dbReference type="RefSeq" id="WP_001152990.1">
    <property type="nucleotide sequence ID" value="NC_010380.1"/>
</dbReference>
<dbReference type="HAMAP" id="MF_01897">
    <property type="entry name" value="GyrA"/>
    <property type="match status" value="1"/>
</dbReference>
<dbReference type="InterPro" id="IPR013758">
    <property type="entry name" value="Topo_IIA_A/C_ab"/>
</dbReference>
<evidence type="ECO:0000256" key="9">
    <source>
        <dbReference type="HAMAP-Rule" id="MF_01897"/>
    </source>
</evidence>
<dbReference type="InterPro" id="IPR006691">
    <property type="entry name" value="GyrA/parC_rep"/>
</dbReference>
<name>B1IC16_STRPI</name>
<comment type="catalytic activity">
    <reaction evidence="1 9 10">
        <text>ATP-dependent breakage, passage and rejoining of double-stranded DNA.</text>
        <dbReference type="EC" id="5.6.2.2"/>
    </reaction>
</comment>
<dbReference type="InterPro" id="IPR050220">
    <property type="entry name" value="Type_II_DNA_Topoisomerases"/>
</dbReference>
<accession>B1IC16</accession>
<dbReference type="Pfam" id="PF00521">
    <property type="entry name" value="DNA_topoisoIV"/>
    <property type="match status" value="1"/>
</dbReference>
<dbReference type="InterPro" id="IPR005743">
    <property type="entry name" value="GyrA"/>
</dbReference>
<gene>
    <name evidence="9 12" type="primary">gyrA</name>
    <name evidence="12" type="ordered locus">SPH_1334</name>
</gene>
<evidence type="ECO:0000256" key="2">
    <source>
        <dbReference type="ARBA" id="ARBA00008263"/>
    </source>
</evidence>
<dbReference type="NCBIfam" id="NF004043">
    <property type="entry name" value="PRK05560.1"/>
    <property type="match status" value="1"/>
</dbReference>
<dbReference type="FunFam" id="2.120.10.90:FF:000004">
    <property type="entry name" value="DNA gyrase subunit A"/>
    <property type="match status" value="1"/>
</dbReference>
<dbReference type="FunFam" id="3.90.199.10:FF:000001">
    <property type="entry name" value="DNA gyrase subunit A"/>
    <property type="match status" value="1"/>
</dbReference>
<organism evidence="12 13">
    <name type="scientific">Streptococcus pneumoniae (strain Hungary19A-6)</name>
    <dbReference type="NCBI Taxonomy" id="487214"/>
    <lineage>
        <taxon>Bacteria</taxon>
        <taxon>Bacillati</taxon>
        <taxon>Bacillota</taxon>
        <taxon>Bacilli</taxon>
        <taxon>Lactobacillales</taxon>
        <taxon>Streptococcaceae</taxon>
        <taxon>Streptococcus</taxon>
    </lineage>
</organism>
<comment type="miscellaneous">
    <text evidence="9">Few gyrases are as efficient as E.coli at forming negative supercoils. Not all organisms have 2 type II topoisomerases; in organisms with a single type II topoisomerase this enzyme also has to decatenate newly replicated chromosomes.</text>
</comment>
<dbReference type="Proteomes" id="UP000002163">
    <property type="component" value="Chromosome"/>
</dbReference>
<dbReference type="KEGG" id="spv:SPH_1334"/>
<dbReference type="FunFam" id="1.10.268.10:FF:000001">
    <property type="entry name" value="DNA gyrase subunit A"/>
    <property type="match status" value="1"/>
</dbReference>
<evidence type="ECO:0000259" key="11">
    <source>
        <dbReference type="PROSITE" id="PS52040"/>
    </source>
</evidence>
<dbReference type="NCBIfam" id="NF004044">
    <property type="entry name" value="PRK05561.1"/>
    <property type="match status" value="1"/>
</dbReference>
<dbReference type="GO" id="GO:0009330">
    <property type="term" value="C:DNA topoisomerase type II (double strand cut, ATP-hydrolyzing) complex"/>
    <property type="evidence" value="ECO:0007669"/>
    <property type="project" value="TreeGrafter"/>
</dbReference>
<comment type="subcellular location">
    <subcellularLocation>
        <location evidence="9">Cytoplasm</location>
    </subcellularLocation>
</comment>
<dbReference type="FunFam" id="3.30.1360.40:FF:000002">
    <property type="entry name" value="DNA gyrase subunit A"/>
    <property type="match status" value="1"/>
</dbReference>
<dbReference type="GO" id="GO:0005737">
    <property type="term" value="C:cytoplasm"/>
    <property type="evidence" value="ECO:0007669"/>
    <property type="project" value="UniProtKB-SubCell"/>
</dbReference>
<evidence type="ECO:0000256" key="1">
    <source>
        <dbReference type="ARBA" id="ARBA00000185"/>
    </source>
</evidence>
<comment type="similarity">
    <text evidence="2 9">Belongs to the type II topoisomerase GyrA/ParC subunit family.</text>
</comment>
<evidence type="ECO:0000256" key="6">
    <source>
        <dbReference type="ARBA" id="ARBA00023029"/>
    </source>
</evidence>
<dbReference type="InterPro" id="IPR013760">
    <property type="entry name" value="Topo_IIA-like_dom_sf"/>
</dbReference>
<dbReference type="PANTHER" id="PTHR43493:SF5">
    <property type="entry name" value="DNA GYRASE SUBUNIT A, CHLOROPLASTIC_MITOCHONDRIAL"/>
    <property type="match status" value="1"/>
</dbReference>
<dbReference type="PANTHER" id="PTHR43493">
    <property type="entry name" value="DNA GYRASE/TOPOISOMERASE SUBUNIT A"/>
    <property type="match status" value="1"/>
</dbReference>
<evidence type="ECO:0000256" key="3">
    <source>
        <dbReference type="ARBA" id="ARBA00022490"/>
    </source>
</evidence>
<dbReference type="SUPFAM" id="SSF56719">
    <property type="entry name" value="Type II DNA topoisomerase"/>
    <property type="match status" value="1"/>
</dbReference>
<dbReference type="GO" id="GO:0006261">
    <property type="term" value="P:DNA-templated DNA replication"/>
    <property type="evidence" value="ECO:0007669"/>
    <property type="project" value="UniProtKB-UniRule"/>
</dbReference>
<protein>
    <recommendedName>
        <fullName evidence="9">DNA gyrase subunit A</fullName>
        <ecNumber evidence="9">5.6.2.2</ecNumber>
    </recommendedName>
</protein>
<dbReference type="GO" id="GO:0006265">
    <property type="term" value="P:DNA topological change"/>
    <property type="evidence" value="ECO:0007669"/>
    <property type="project" value="UniProtKB-UniRule"/>
</dbReference>
<keyword evidence="7 9" id="KW-0238">DNA-binding</keyword>
<sequence>MQDKNLVNVNLTKEMKASFIDYAMSVIVARALPDVRDGLKPVHRRILYGMNELGVTPDKPHKKSARITGDVMGKYHPHGDSSIYEAMVRMAQWWSYRYMLVDGHGNFGSMDGDSAAAQRYTEARMSKIALEMLRDINKNTVDFVDNYDANEREPLVLPARFPNLLVNGATGIAVGMATNIPPHNLGETIDAVKLVMDNPEVTTKDLMEVLPGPDFPTGALVMGKSGIHKAYETGKGSIVLRSRTEIETTKTGRERIVVTEFPYMVNKTKVHEHIVRLVQEKRIEGITAVRDESNREGVRFVIEVKRDASANVILNNLFKMTQMQTNFGFNMLAIQNGIPKILSLRQILDAYIEHQKEVVVRRTRFDKEKAEARAHILEGLLIALDHIDEVIRIIRASETDAEAQAELMSKFKLSERQSQAILDMRLRRLTGLERDKIQSEYDDLLALIADLADILAKPERVSQIIKDELDEVKRKFSDKRRTELMVGQILSLEDEDLIEESDVLITLSNRGYIKRLDQDEFTAQKRGGRGVQGTGVKDDDFVRELVSTSTHDHLLFFTNKGRVYRLKGYEIPEYGRTAKGLPVVNLLKLDEDESIQTVINVESDRSDDAYLFFTTRHGIVKRTSVKEFANIRQNGLKALNLKDEDELINVLLAEGDMDIIIGTKFGYAVRFNQSAVRGMSRIATGVKGVNLREGDTVVGASLITDQDEVLIITEKGYGKRTVATEYPTKGRGGKGMQTAKITEKNGLLAGLMTVQGDEDLMIITDTGVMIRTNLANISQTGRATMGVKVMRLDQDAQIVTFTTVAVAEKEEVGTENETEGEA</sequence>
<feature type="short sequence motif" description="GyrA-box" evidence="9">
    <location>
        <begin position="524"/>
        <end position="530"/>
    </location>
</feature>